<feature type="region of interest" description="Disordered" evidence="7">
    <location>
        <begin position="480"/>
        <end position="512"/>
    </location>
</feature>
<name>A0ABD6EE76_9BILA</name>
<organism evidence="8 9">
    <name type="scientific">Gnathostoma spinigerum</name>
    <dbReference type="NCBI Taxonomy" id="75299"/>
    <lineage>
        <taxon>Eukaryota</taxon>
        <taxon>Metazoa</taxon>
        <taxon>Ecdysozoa</taxon>
        <taxon>Nematoda</taxon>
        <taxon>Chromadorea</taxon>
        <taxon>Rhabditida</taxon>
        <taxon>Spirurina</taxon>
        <taxon>Gnathostomatomorpha</taxon>
        <taxon>Gnathostomatoidea</taxon>
        <taxon>Gnathostomatidae</taxon>
        <taxon>Gnathostoma</taxon>
    </lineage>
</organism>
<feature type="compositionally biased region" description="Polar residues" evidence="7">
    <location>
        <begin position="609"/>
        <end position="623"/>
    </location>
</feature>
<dbReference type="InterPro" id="IPR000615">
    <property type="entry name" value="Bestrophin"/>
</dbReference>
<feature type="transmembrane region" description="Helical" evidence="6">
    <location>
        <begin position="31"/>
        <end position="53"/>
    </location>
</feature>
<dbReference type="Proteomes" id="UP001608902">
    <property type="component" value="Unassembled WGS sequence"/>
</dbReference>
<dbReference type="PANTHER" id="PTHR10736">
    <property type="entry name" value="BESTROPHIN"/>
    <property type="match status" value="1"/>
</dbReference>
<dbReference type="PANTHER" id="PTHR10736:SF0">
    <property type="entry name" value="BESTROPHIN HOMOLOG"/>
    <property type="match status" value="1"/>
</dbReference>
<evidence type="ECO:0000256" key="2">
    <source>
        <dbReference type="ARBA" id="ARBA00022692"/>
    </source>
</evidence>
<keyword evidence="6" id="KW-0406">Ion transport</keyword>
<sequence>MTITYTLEVSHARFWGFSKLLIKWRGSVYRLLYREAIVFIAAYYIVAAVYRYALPSVIQRSFEQLALACDGFTSVVPITFLMGFFVSLVAQRWWDQYNSIPWPDRAAIMISAYVHGNDERGRQIRRTLVRYLNQLFVLTFQSTSPVIKKRFPTIEHLVSAGLMTEDELHELEQIVAPHGNWWVPAQWFGQLIMVARKEGRIYDDLHLKSIVDEMLAFRTACGTIWSYDWISVPLVYTQVVTIAVYSFFASCLFSRQYLIEGGGPSNRYEVKYYVPLFTIFQFLFYVGWLKVAESMICPFGEDDDDFDMNWIVDRNVQVTHLIVDTMNGRCPKLSRDMFWDTVEPEVPYTQAAAQHKTEPFFGSTTAMNIPTRQAEWDIPSDLPAINEEEQVTDRKNKGTLWSRFNFGGVMDRADSGFVKGDSASSCSVEIADEAEDGQEGEYSGGSDNESIGSRQIEKKLQNSGLRGLIRGYSRQAIGSKQSLSSRISKLTHNTSDNRSPVVPKRSRQMSLPTWRSWVPSNSEITAENSDRNNALCPQEQTMGISSSALPEAVVEEPELEQDQTSKSSKKSRMNESVLLDPEQLTTGRRSENLKRKSPLNSQEKESLKTQEISSPKEVSSTVTAKEGEDVQSKDVED</sequence>
<protein>
    <recommendedName>
        <fullName evidence="6">Bestrophin homolog</fullName>
    </recommendedName>
</protein>
<feature type="transmembrane region" description="Helical" evidence="6">
    <location>
        <begin position="270"/>
        <end position="288"/>
    </location>
</feature>
<keyword evidence="9" id="KW-1185">Reference proteome</keyword>
<dbReference type="GO" id="GO:0034707">
    <property type="term" value="C:chloride channel complex"/>
    <property type="evidence" value="ECO:0007669"/>
    <property type="project" value="UniProtKB-KW"/>
</dbReference>
<keyword evidence="6" id="KW-0407">Ion channel</keyword>
<evidence type="ECO:0000313" key="8">
    <source>
        <dbReference type="EMBL" id="MFH4977577.1"/>
    </source>
</evidence>
<keyword evidence="2 6" id="KW-0812">Transmembrane</keyword>
<evidence type="ECO:0000256" key="4">
    <source>
        <dbReference type="ARBA" id="ARBA00023136"/>
    </source>
</evidence>
<comment type="function">
    <text evidence="6">Forms chloride channels.</text>
</comment>
<evidence type="ECO:0000313" key="9">
    <source>
        <dbReference type="Proteomes" id="UP001608902"/>
    </source>
</evidence>
<dbReference type="Pfam" id="PF01062">
    <property type="entry name" value="Bestrophin"/>
    <property type="match status" value="1"/>
</dbReference>
<keyword evidence="6" id="KW-0868">Chloride</keyword>
<keyword evidence="6" id="KW-1003">Cell membrane</keyword>
<accession>A0ABD6EE76</accession>
<feature type="transmembrane region" description="Helical" evidence="6">
    <location>
        <begin position="65"/>
        <end position="90"/>
    </location>
</feature>
<gene>
    <name evidence="8" type="ORF">AB6A40_004286</name>
</gene>
<feature type="region of interest" description="Disordered" evidence="7">
    <location>
        <begin position="546"/>
        <end position="637"/>
    </location>
</feature>
<keyword evidence="6" id="KW-0813">Transport</keyword>
<proteinExistence type="inferred from homology"/>
<keyword evidence="3 6" id="KW-1133">Transmembrane helix</keyword>
<feature type="compositionally biased region" description="Basic and acidic residues" evidence="7">
    <location>
        <begin position="625"/>
        <end position="637"/>
    </location>
</feature>
<comment type="similarity">
    <text evidence="5 6">Belongs to the anion channel-forming bestrophin (TC 1.A.46) family. Calcium-sensitive chloride channel subfamily.</text>
</comment>
<evidence type="ECO:0000256" key="5">
    <source>
        <dbReference type="ARBA" id="ARBA00034769"/>
    </source>
</evidence>
<dbReference type="GO" id="GO:0005886">
    <property type="term" value="C:plasma membrane"/>
    <property type="evidence" value="ECO:0007669"/>
    <property type="project" value="UniProtKB-SubCell"/>
</dbReference>
<keyword evidence="4 6" id="KW-0472">Membrane</keyword>
<evidence type="ECO:0000256" key="7">
    <source>
        <dbReference type="SAM" id="MobiDB-lite"/>
    </source>
</evidence>
<feature type="compositionally biased region" description="Polar residues" evidence="7">
    <location>
        <begin position="480"/>
        <end position="498"/>
    </location>
</feature>
<reference evidence="8 9" key="1">
    <citation type="submission" date="2024-08" db="EMBL/GenBank/DDBJ databases">
        <title>Gnathostoma spinigerum genome.</title>
        <authorList>
            <person name="Gonzalez-Bertolin B."/>
            <person name="Monzon S."/>
            <person name="Zaballos A."/>
            <person name="Jimenez P."/>
            <person name="Dekumyoy P."/>
            <person name="Varona S."/>
            <person name="Cuesta I."/>
            <person name="Sumanam S."/>
            <person name="Adisakwattana P."/>
            <person name="Gasser R.B."/>
            <person name="Hernandez-Gonzalez A."/>
            <person name="Young N.D."/>
            <person name="Perteguer M.J."/>
        </authorList>
    </citation>
    <scope>NUCLEOTIDE SEQUENCE [LARGE SCALE GENOMIC DNA]</scope>
    <source>
        <strain evidence="8">AL3</strain>
        <tissue evidence="8">Liver</tissue>
    </source>
</reference>
<comment type="subcellular location">
    <subcellularLocation>
        <location evidence="6">Cell membrane</location>
        <topology evidence="6">Multi-pass membrane protein</topology>
    </subcellularLocation>
    <subcellularLocation>
        <location evidence="1">Membrane</location>
    </subcellularLocation>
</comment>
<evidence type="ECO:0000256" key="3">
    <source>
        <dbReference type="ARBA" id="ARBA00022989"/>
    </source>
</evidence>
<evidence type="ECO:0000256" key="6">
    <source>
        <dbReference type="RuleBase" id="RU363126"/>
    </source>
</evidence>
<feature type="region of interest" description="Disordered" evidence="7">
    <location>
        <begin position="433"/>
        <end position="453"/>
    </location>
</feature>
<dbReference type="GO" id="GO:0005254">
    <property type="term" value="F:chloride channel activity"/>
    <property type="evidence" value="ECO:0007669"/>
    <property type="project" value="UniProtKB-KW"/>
</dbReference>
<keyword evidence="6" id="KW-0869">Chloride channel</keyword>
<dbReference type="InterPro" id="IPR021134">
    <property type="entry name" value="Bestrophin-like"/>
</dbReference>
<evidence type="ECO:0000256" key="1">
    <source>
        <dbReference type="ARBA" id="ARBA00004370"/>
    </source>
</evidence>
<comment type="caution">
    <text evidence="8">The sequence shown here is derived from an EMBL/GenBank/DDBJ whole genome shotgun (WGS) entry which is preliminary data.</text>
</comment>
<dbReference type="EMBL" id="JBGFUD010002415">
    <property type="protein sequence ID" value="MFH4977577.1"/>
    <property type="molecule type" value="Genomic_DNA"/>
</dbReference>
<dbReference type="AlphaFoldDB" id="A0ABD6EE76"/>